<organism evidence="14 15">
    <name type="scientific">Chitinophaga niabensis</name>
    <dbReference type="NCBI Taxonomy" id="536979"/>
    <lineage>
        <taxon>Bacteria</taxon>
        <taxon>Pseudomonadati</taxon>
        <taxon>Bacteroidota</taxon>
        <taxon>Chitinophagia</taxon>
        <taxon>Chitinophagales</taxon>
        <taxon>Chitinophagaceae</taxon>
        <taxon>Chitinophaga</taxon>
    </lineage>
</organism>
<evidence type="ECO:0000256" key="2">
    <source>
        <dbReference type="ARBA" id="ARBA00022448"/>
    </source>
</evidence>
<dbReference type="SUPFAM" id="SSF56935">
    <property type="entry name" value="Porins"/>
    <property type="match status" value="1"/>
</dbReference>
<keyword evidence="6" id="KW-0408">Iron</keyword>
<keyword evidence="4" id="KW-0406">Ion transport</keyword>
<dbReference type="InterPro" id="IPR008969">
    <property type="entry name" value="CarboxyPept-like_regulatory"/>
</dbReference>
<evidence type="ECO:0000256" key="4">
    <source>
        <dbReference type="ARBA" id="ARBA00022496"/>
    </source>
</evidence>
<evidence type="ECO:0000256" key="5">
    <source>
        <dbReference type="ARBA" id="ARBA00022692"/>
    </source>
</evidence>
<dbReference type="InterPro" id="IPR023997">
    <property type="entry name" value="TonB-dep_OMP_SusC/RagA_CS"/>
</dbReference>
<evidence type="ECO:0000256" key="3">
    <source>
        <dbReference type="ARBA" id="ARBA00022452"/>
    </source>
</evidence>
<dbReference type="GO" id="GO:0009279">
    <property type="term" value="C:cell outer membrane"/>
    <property type="evidence" value="ECO:0007669"/>
    <property type="project" value="UniProtKB-SubCell"/>
</dbReference>
<keyword evidence="7 11" id="KW-0798">TonB box</keyword>
<dbReference type="AlphaFoldDB" id="A0A1N6J071"/>
<reference evidence="14 15" key="1">
    <citation type="submission" date="2016-11" db="EMBL/GenBank/DDBJ databases">
        <authorList>
            <person name="Jaros S."/>
            <person name="Januszkiewicz K."/>
            <person name="Wedrychowicz H."/>
        </authorList>
    </citation>
    <scope>NUCLEOTIDE SEQUENCE [LARGE SCALE GENOMIC DNA]</scope>
    <source>
        <strain evidence="14 15">DSM 24787</strain>
    </source>
</reference>
<keyword evidence="9 10" id="KW-0998">Cell outer membrane</keyword>
<feature type="domain" description="Secretin/TonB short N-terminal" evidence="13">
    <location>
        <begin position="69"/>
        <end position="121"/>
    </location>
</feature>
<dbReference type="InterPro" id="IPR037066">
    <property type="entry name" value="Plug_dom_sf"/>
</dbReference>
<dbReference type="Gene3D" id="2.170.130.10">
    <property type="entry name" value="TonB-dependent receptor, plug domain"/>
    <property type="match status" value="1"/>
</dbReference>
<evidence type="ECO:0000256" key="9">
    <source>
        <dbReference type="ARBA" id="ARBA00023237"/>
    </source>
</evidence>
<evidence type="ECO:0000259" key="13">
    <source>
        <dbReference type="SMART" id="SM00965"/>
    </source>
</evidence>
<dbReference type="Gene3D" id="3.55.50.30">
    <property type="match status" value="1"/>
</dbReference>
<comment type="similarity">
    <text evidence="10 11">Belongs to the TonB-dependent receptor family.</text>
</comment>
<dbReference type="Proteomes" id="UP000185003">
    <property type="component" value="Unassembled WGS sequence"/>
</dbReference>
<dbReference type="Pfam" id="PF13715">
    <property type="entry name" value="CarbopepD_reg_2"/>
    <property type="match status" value="1"/>
</dbReference>
<evidence type="ECO:0000313" key="15">
    <source>
        <dbReference type="Proteomes" id="UP000185003"/>
    </source>
</evidence>
<dbReference type="PROSITE" id="PS52016">
    <property type="entry name" value="TONB_DEPENDENT_REC_3"/>
    <property type="match status" value="1"/>
</dbReference>
<dbReference type="InterPro" id="IPR023996">
    <property type="entry name" value="TonB-dep_OMP_SusC/RagA"/>
</dbReference>
<feature type="region of interest" description="Disordered" evidence="12">
    <location>
        <begin position="1040"/>
        <end position="1059"/>
    </location>
</feature>
<keyword evidence="4" id="KW-0410">Iron transport</keyword>
<evidence type="ECO:0000256" key="12">
    <source>
        <dbReference type="SAM" id="MobiDB-lite"/>
    </source>
</evidence>
<keyword evidence="2 10" id="KW-0813">Transport</keyword>
<accession>A0A1N6J071</accession>
<dbReference type="SMART" id="SM00965">
    <property type="entry name" value="STN"/>
    <property type="match status" value="1"/>
</dbReference>
<dbReference type="Gene3D" id="2.60.40.1120">
    <property type="entry name" value="Carboxypeptidase-like, regulatory domain"/>
    <property type="match status" value="1"/>
</dbReference>
<dbReference type="EMBL" id="FSRA01000002">
    <property type="protein sequence ID" value="SIO37768.1"/>
    <property type="molecule type" value="Genomic_DNA"/>
</dbReference>
<evidence type="ECO:0000313" key="14">
    <source>
        <dbReference type="EMBL" id="SIO37768.1"/>
    </source>
</evidence>
<proteinExistence type="inferred from homology"/>
<evidence type="ECO:0000256" key="8">
    <source>
        <dbReference type="ARBA" id="ARBA00023136"/>
    </source>
</evidence>
<dbReference type="Gene3D" id="2.40.170.20">
    <property type="entry name" value="TonB-dependent receptor, beta-barrel domain"/>
    <property type="match status" value="1"/>
</dbReference>
<keyword evidence="8 10" id="KW-0472">Membrane</keyword>
<dbReference type="Pfam" id="PF07715">
    <property type="entry name" value="Plug"/>
    <property type="match status" value="1"/>
</dbReference>
<comment type="subcellular location">
    <subcellularLocation>
        <location evidence="1 10">Cell outer membrane</location>
        <topology evidence="1 10">Multi-pass membrane protein</topology>
    </subcellularLocation>
</comment>
<dbReference type="InterPro" id="IPR011662">
    <property type="entry name" value="Secretin/TonB_short_N"/>
</dbReference>
<dbReference type="SUPFAM" id="SSF49464">
    <property type="entry name" value="Carboxypeptidase regulatory domain-like"/>
    <property type="match status" value="1"/>
</dbReference>
<dbReference type="InterPro" id="IPR012910">
    <property type="entry name" value="Plug_dom"/>
</dbReference>
<dbReference type="GO" id="GO:0006826">
    <property type="term" value="P:iron ion transport"/>
    <property type="evidence" value="ECO:0007669"/>
    <property type="project" value="UniProtKB-KW"/>
</dbReference>
<name>A0A1N6J071_9BACT</name>
<dbReference type="InterPro" id="IPR039426">
    <property type="entry name" value="TonB-dep_rcpt-like"/>
</dbReference>
<dbReference type="InterPro" id="IPR000531">
    <property type="entry name" value="Beta-barrel_TonB"/>
</dbReference>
<evidence type="ECO:0000256" key="11">
    <source>
        <dbReference type="RuleBase" id="RU003357"/>
    </source>
</evidence>
<keyword evidence="15" id="KW-1185">Reference proteome</keyword>
<evidence type="ECO:0000256" key="10">
    <source>
        <dbReference type="PROSITE-ProRule" id="PRU01360"/>
    </source>
</evidence>
<dbReference type="STRING" id="536979.SAMN04488055_3517"/>
<evidence type="ECO:0000256" key="7">
    <source>
        <dbReference type="ARBA" id="ARBA00023077"/>
    </source>
</evidence>
<dbReference type="InterPro" id="IPR036942">
    <property type="entry name" value="Beta-barrel_TonB_sf"/>
</dbReference>
<evidence type="ECO:0000256" key="1">
    <source>
        <dbReference type="ARBA" id="ARBA00004571"/>
    </source>
</evidence>
<protein>
    <submittedName>
        <fullName evidence="14">TonB-linked outer membrane protein, SusC/RagA family</fullName>
    </submittedName>
</protein>
<dbReference type="NCBIfam" id="TIGR04057">
    <property type="entry name" value="SusC_RagA_signa"/>
    <property type="match status" value="1"/>
</dbReference>
<sequence length="1151" mass="125033">MKKNIPPGRGVMTPRLLKFLLCMKLSLFIILFTASQVNASKVFSQTITVSFEQVELRTVLNAIEKKAKIRFLYNYDLSGLSKKMDFSVKNAKVSEALSKLLENSGLRFHDMGNNLIVISPEKSWAAAGNAQQVTVTGLVTDDKNEALPGVSINVKGTSIGTATNESGHFSLNVPSANDTLLFSYIGFAPQEQALAGRTTLNVTLVAVSRNLNDVVVVGYGTQKKQNVTGAIASVPMHEIGDMPVSNVATALQGKIPGVVIQQNSGSPGRTPAIKVRGFGSITAGTSPLIVVDGNIVSASVFGLLDAEEIDKIDVLKDASSAAIYGSRGSNGVIMVTTKKGRSGKTRMNLNVYTGFQQVTKKLDVLSSQEYAEFAKDAANNAYLDNVAGAQISDPNTARPSNFLRYRYPRGDLYAWLNFDDPAKVAALPDHNYQDLIFRTAPIQSYQFSVGGGSENAQYSVSAGYLTQDGIIKKSAMDRYTLRANVAIKAAPKLTIGININPSYIVTQEVRTDGHWADNGIINAALNTMPMAPIYKADGSYSSMAELAAPYNLPGITNPVANITEYNSEFNQTNLLSNAYAEYAFLPNLKYRVSGNANLYQNRRNAYTTSKMPLNQQLPPTAATGSAFSEQGLSWLVNQVLSYNVSFRDVHNIEALVGTESNKVQYQSSNAAGNTFANDIVQTLNAAGQPASVSSQKTENATVSYFARVGYNYKGKYLFNVSVRRDGSSVFGPDNRFGTFPAASVGWRVTEEPFMQKLPVLSELKLRASYGLSGNNSFGNYPYTGNVGTTNYSFYNNVSTGLAISTLSNSALSWELNQQLDLGVDIGLLKNRISLTVDYYERITKDLLLSVNVPTLTGFSSANKNIGRMSNKGFEFGVNSYNLTGAFTWNTSANLSFNRNKVLALGPTGDRILSGSGVGETNVTMIGEPIGSFFGYKQLGIFKDAADLNTNPHDNTTRPGDVKYEDVNGDKIIDARDRTLIGNNQPDFIYGMNNSFSYKNIDLSISIQGTQGGQILNLSRRFFDNLEGGGNNLSIALDRWRSPQNPGNGKVPRANARTTGNNNAVSSRWVEDGSYLRIQNISLGYKLPKSVINRLKLEQVRIYASAQNLYTWTNYTNFNPEVSNYEGALTGGVDYGSYPLARTVTFGINVGF</sequence>
<keyword evidence="5 10" id="KW-0812">Transmembrane</keyword>
<dbReference type="NCBIfam" id="TIGR04056">
    <property type="entry name" value="OMP_RagA_SusC"/>
    <property type="match status" value="1"/>
</dbReference>
<evidence type="ECO:0000256" key="6">
    <source>
        <dbReference type="ARBA" id="ARBA00023004"/>
    </source>
</evidence>
<keyword evidence="3 10" id="KW-1134">Transmembrane beta strand</keyword>
<gene>
    <name evidence="14" type="ORF">SAMN04488055_3517</name>
</gene>
<dbReference type="Pfam" id="PF00593">
    <property type="entry name" value="TonB_dep_Rec_b-barrel"/>
    <property type="match status" value="1"/>
</dbReference>